<dbReference type="Gene3D" id="3.90.550.10">
    <property type="entry name" value="Spore Coat Polysaccharide Biosynthesis Protein SpsA, Chain A"/>
    <property type="match status" value="1"/>
</dbReference>
<keyword evidence="4 7" id="KW-0808">Transferase</keyword>
<evidence type="ECO:0000256" key="3">
    <source>
        <dbReference type="ARBA" id="ARBA00022676"/>
    </source>
</evidence>
<feature type="domain" description="Glycosyltransferase 2-like" evidence="6">
    <location>
        <begin position="4"/>
        <end position="103"/>
    </location>
</feature>
<dbReference type="SUPFAM" id="SSF53448">
    <property type="entry name" value="Nucleotide-diphospho-sugar transferases"/>
    <property type="match status" value="1"/>
</dbReference>
<evidence type="ECO:0000256" key="1">
    <source>
        <dbReference type="ARBA" id="ARBA00004236"/>
    </source>
</evidence>
<evidence type="ECO:0000259" key="6">
    <source>
        <dbReference type="Pfam" id="PF00535"/>
    </source>
</evidence>
<accession>A0A3B0XQE6</accession>
<organism evidence="7">
    <name type="scientific">hydrothermal vent metagenome</name>
    <dbReference type="NCBI Taxonomy" id="652676"/>
    <lineage>
        <taxon>unclassified sequences</taxon>
        <taxon>metagenomes</taxon>
        <taxon>ecological metagenomes</taxon>
    </lineage>
</organism>
<dbReference type="EMBL" id="UOFJ01000214">
    <property type="protein sequence ID" value="VAW66333.1"/>
    <property type="molecule type" value="Genomic_DNA"/>
</dbReference>
<keyword evidence="3" id="KW-0328">Glycosyltransferase</keyword>
<evidence type="ECO:0000256" key="2">
    <source>
        <dbReference type="ARBA" id="ARBA00022475"/>
    </source>
</evidence>
<dbReference type="GO" id="GO:0016757">
    <property type="term" value="F:glycosyltransferase activity"/>
    <property type="evidence" value="ECO:0007669"/>
    <property type="project" value="UniProtKB-KW"/>
</dbReference>
<dbReference type="CDD" id="cd02522">
    <property type="entry name" value="GT_2_like_a"/>
    <property type="match status" value="1"/>
</dbReference>
<evidence type="ECO:0000256" key="4">
    <source>
        <dbReference type="ARBA" id="ARBA00022679"/>
    </source>
</evidence>
<comment type="subcellular location">
    <subcellularLocation>
        <location evidence="1">Cell membrane</location>
    </subcellularLocation>
</comment>
<sequence>MKLSIIIPCLNEAAHISATLNRLQQARKNGHEIILSDGGSTDDTRSLTKNKVDSCINSPPGRAAQMNAGAQNADGDILCFLHADTLAPQNIDHLIIESLRQSRKQWGRFDVQLSGSQLAFRIIERLMNIRSCISNVATGDQGIFVYRHIFNKLCGFADIPLMEDIELSKRLRKISPAHCIHKDRLITSSRRWEKNGIANTVLLMWQLRLRYFLGTPSSTLANAYKNHAEKH</sequence>
<gene>
    <name evidence="7" type="ORF">MNBD_GAMMA10-2929</name>
</gene>
<evidence type="ECO:0000256" key="5">
    <source>
        <dbReference type="ARBA" id="ARBA00023136"/>
    </source>
</evidence>
<keyword evidence="2" id="KW-1003">Cell membrane</keyword>
<dbReference type="InterPro" id="IPR026461">
    <property type="entry name" value="Trfase_2_rSAM/seldom_assoc"/>
</dbReference>
<dbReference type="InterPro" id="IPR029044">
    <property type="entry name" value="Nucleotide-diphossugar_trans"/>
</dbReference>
<dbReference type="PANTHER" id="PTHR43646">
    <property type="entry name" value="GLYCOSYLTRANSFERASE"/>
    <property type="match status" value="1"/>
</dbReference>
<protein>
    <submittedName>
        <fullName evidence="7">Glycosyl transferase, family 2</fullName>
    </submittedName>
</protein>
<evidence type="ECO:0000313" key="7">
    <source>
        <dbReference type="EMBL" id="VAW66333.1"/>
    </source>
</evidence>
<dbReference type="AlphaFoldDB" id="A0A3B0XQE6"/>
<dbReference type="InterPro" id="IPR001173">
    <property type="entry name" value="Glyco_trans_2-like"/>
</dbReference>
<name>A0A3B0XQE6_9ZZZZ</name>
<dbReference type="GO" id="GO:0005886">
    <property type="term" value="C:plasma membrane"/>
    <property type="evidence" value="ECO:0007669"/>
    <property type="project" value="UniProtKB-SubCell"/>
</dbReference>
<dbReference type="PANTHER" id="PTHR43646:SF2">
    <property type="entry name" value="GLYCOSYLTRANSFERASE 2-LIKE DOMAIN-CONTAINING PROTEIN"/>
    <property type="match status" value="1"/>
</dbReference>
<proteinExistence type="predicted"/>
<keyword evidence="5" id="KW-0472">Membrane</keyword>
<dbReference type="NCBIfam" id="TIGR04283">
    <property type="entry name" value="glyco_like_mftF"/>
    <property type="match status" value="1"/>
</dbReference>
<reference evidence="7" key="1">
    <citation type="submission" date="2018-06" db="EMBL/GenBank/DDBJ databases">
        <authorList>
            <person name="Zhirakovskaya E."/>
        </authorList>
    </citation>
    <scope>NUCLEOTIDE SEQUENCE</scope>
</reference>
<dbReference type="Pfam" id="PF00535">
    <property type="entry name" value="Glycos_transf_2"/>
    <property type="match status" value="1"/>
</dbReference>